<accession>A0A2K1INC0</accession>
<dbReference type="Gramene" id="Pp3c22_13229V3.1">
    <property type="protein sequence ID" value="Pp3c22_13229V3.1"/>
    <property type="gene ID" value="Pp3c22_13229"/>
</dbReference>
<dbReference type="InParanoid" id="A0A2K1INC0"/>
<dbReference type="AlphaFoldDB" id="A0A2K1INC0"/>
<dbReference type="EMBL" id="ABEU02000022">
    <property type="protein sequence ID" value="PNR30773.1"/>
    <property type="molecule type" value="Genomic_DNA"/>
</dbReference>
<keyword evidence="3" id="KW-1185">Reference proteome</keyword>
<name>A0A2K1INC0_PHYPA</name>
<protein>
    <submittedName>
        <fullName evidence="1 2">Uncharacterized protein</fullName>
    </submittedName>
</protein>
<dbReference type="Proteomes" id="UP000006727">
    <property type="component" value="Chromosome 22"/>
</dbReference>
<reference evidence="1 3" key="2">
    <citation type="journal article" date="2018" name="Plant J.">
        <title>The Physcomitrella patens chromosome-scale assembly reveals moss genome structure and evolution.</title>
        <authorList>
            <person name="Lang D."/>
            <person name="Ullrich K.K."/>
            <person name="Murat F."/>
            <person name="Fuchs J."/>
            <person name="Jenkins J."/>
            <person name="Haas F.B."/>
            <person name="Piednoel M."/>
            <person name="Gundlach H."/>
            <person name="Van Bel M."/>
            <person name="Meyberg R."/>
            <person name="Vives C."/>
            <person name="Morata J."/>
            <person name="Symeonidi A."/>
            <person name="Hiss M."/>
            <person name="Muchero W."/>
            <person name="Kamisugi Y."/>
            <person name="Saleh O."/>
            <person name="Blanc G."/>
            <person name="Decker E.L."/>
            <person name="van Gessel N."/>
            <person name="Grimwood J."/>
            <person name="Hayes R.D."/>
            <person name="Graham S.W."/>
            <person name="Gunter L.E."/>
            <person name="McDaniel S.F."/>
            <person name="Hoernstein S.N.W."/>
            <person name="Larsson A."/>
            <person name="Li F.W."/>
            <person name="Perroud P.F."/>
            <person name="Phillips J."/>
            <person name="Ranjan P."/>
            <person name="Rokshar D.S."/>
            <person name="Rothfels C.J."/>
            <person name="Schneider L."/>
            <person name="Shu S."/>
            <person name="Stevenson D.W."/>
            <person name="Thummler F."/>
            <person name="Tillich M."/>
            <person name="Villarreal Aguilar J.C."/>
            <person name="Widiez T."/>
            <person name="Wong G.K."/>
            <person name="Wymore A."/>
            <person name="Zhang Y."/>
            <person name="Zimmer A.D."/>
            <person name="Quatrano R.S."/>
            <person name="Mayer K.F.X."/>
            <person name="Goodstein D."/>
            <person name="Casacuberta J.M."/>
            <person name="Vandepoele K."/>
            <person name="Reski R."/>
            <person name="Cuming A.C."/>
            <person name="Tuskan G.A."/>
            <person name="Maumus F."/>
            <person name="Salse J."/>
            <person name="Schmutz J."/>
            <person name="Rensing S.A."/>
        </authorList>
    </citation>
    <scope>NUCLEOTIDE SEQUENCE [LARGE SCALE GENOMIC DNA]</scope>
    <source>
        <strain evidence="2 3">cv. Gransden 2004</strain>
    </source>
</reference>
<evidence type="ECO:0000313" key="2">
    <source>
        <dbReference type="EnsemblPlants" id="Pp3c22_13229V3.1"/>
    </source>
</evidence>
<sequence>MEDVIRHSFRHMHMIINRCASGLPLSTPLRTFSSITKTAINRHDKSQIWQFSCSRNGSDDRYSPLPNVSSVIHHCQYLGGRFENQ</sequence>
<evidence type="ECO:0000313" key="3">
    <source>
        <dbReference type="Proteomes" id="UP000006727"/>
    </source>
</evidence>
<gene>
    <name evidence="1" type="ORF">PHYPA_027089</name>
</gene>
<dbReference type="EnsemblPlants" id="Pp3c22_13229V3.1">
    <property type="protein sequence ID" value="Pp3c22_13229V3.1"/>
    <property type="gene ID" value="Pp3c22_13229"/>
</dbReference>
<proteinExistence type="predicted"/>
<reference evidence="2" key="3">
    <citation type="submission" date="2020-12" db="UniProtKB">
        <authorList>
            <consortium name="EnsemblPlants"/>
        </authorList>
    </citation>
    <scope>IDENTIFICATION</scope>
</reference>
<organism evidence="1">
    <name type="scientific">Physcomitrium patens</name>
    <name type="common">Spreading-leaved earth moss</name>
    <name type="synonym">Physcomitrella patens</name>
    <dbReference type="NCBI Taxonomy" id="3218"/>
    <lineage>
        <taxon>Eukaryota</taxon>
        <taxon>Viridiplantae</taxon>
        <taxon>Streptophyta</taxon>
        <taxon>Embryophyta</taxon>
        <taxon>Bryophyta</taxon>
        <taxon>Bryophytina</taxon>
        <taxon>Bryopsida</taxon>
        <taxon>Funariidae</taxon>
        <taxon>Funariales</taxon>
        <taxon>Funariaceae</taxon>
        <taxon>Physcomitrium</taxon>
    </lineage>
</organism>
<reference evidence="1 3" key="1">
    <citation type="journal article" date="2008" name="Science">
        <title>The Physcomitrella genome reveals evolutionary insights into the conquest of land by plants.</title>
        <authorList>
            <person name="Rensing S."/>
            <person name="Lang D."/>
            <person name="Zimmer A."/>
            <person name="Terry A."/>
            <person name="Salamov A."/>
            <person name="Shapiro H."/>
            <person name="Nishiyama T."/>
            <person name="Perroud P.-F."/>
            <person name="Lindquist E."/>
            <person name="Kamisugi Y."/>
            <person name="Tanahashi T."/>
            <person name="Sakakibara K."/>
            <person name="Fujita T."/>
            <person name="Oishi K."/>
            <person name="Shin-I T."/>
            <person name="Kuroki Y."/>
            <person name="Toyoda A."/>
            <person name="Suzuki Y."/>
            <person name="Hashimoto A."/>
            <person name="Yamaguchi K."/>
            <person name="Sugano A."/>
            <person name="Kohara Y."/>
            <person name="Fujiyama A."/>
            <person name="Anterola A."/>
            <person name="Aoki S."/>
            <person name="Ashton N."/>
            <person name="Barbazuk W.B."/>
            <person name="Barker E."/>
            <person name="Bennetzen J."/>
            <person name="Bezanilla M."/>
            <person name="Blankenship R."/>
            <person name="Cho S.H."/>
            <person name="Dutcher S."/>
            <person name="Estelle M."/>
            <person name="Fawcett J.A."/>
            <person name="Gundlach H."/>
            <person name="Hanada K."/>
            <person name="Heyl A."/>
            <person name="Hicks K.A."/>
            <person name="Hugh J."/>
            <person name="Lohr M."/>
            <person name="Mayer K."/>
            <person name="Melkozernov A."/>
            <person name="Murata T."/>
            <person name="Nelson D."/>
            <person name="Pils B."/>
            <person name="Prigge M."/>
            <person name="Reiss B."/>
            <person name="Renner T."/>
            <person name="Rombauts S."/>
            <person name="Rushton P."/>
            <person name="Sanderfoot A."/>
            <person name="Schween G."/>
            <person name="Shiu S.-H."/>
            <person name="Stueber K."/>
            <person name="Theodoulou F.L."/>
            <person name="Tu H."/>
            <person name="Van de Peer Y."/>
            <person name="Verrier P.J."/>
            <person name="Waters E."/>
            <person name="Wood A."/>
            <person name="Yang L."/>
            <person name="Cove D."/>
            <person name="Cuming A."/>
            <person name="Hasebe M."/>
            <person name="Lucas S."/>
            <person name="Mishler D.B."/>
            <person name="Reski R."/>
            <person name="Grigoriev I."/>
            <person name="Quatrano R.S."/>
            <person name="Boore J.L."/>
        </authorList>
    </citation>
    <scope>NUCLEOTIDE SEQUENCE [LARGE SCALE GENOMIC DNA]</scope>
    <source>
        <strain evidence="2 3">cv. Gransden 2004</strain>
    </source>
</reference>
<evidence type="ECO:0000313" key="1">
    <source>
        <dbReference type="EMBL" id="PNR30773.1"/>
    </source>
</evidence>